<reference evidence="5" key="1">
    <citation type="submission" date="2016-03" db="EMBL/GenBank/DDBJ databases">
        <authorList>
            <person name="Johnson T.J."/>
            <person name="Youmans B."/>
            <person name="Case K."/>
            <person name="Noll S."/>
        </authorList>
    </citation>
    <scope>NUCLEOTIDE SEQUENCE [LARGE SCALE GENOMIC DNA]</scope>
    <source>
        <strain evidence="5">UMNLAv8</strain>
    </source>
</reference>
<evidence type="ECO:0000256" key="1">
    <source>
        <dbReference type="SAM" id="MobiDB-lite"/>
    </source>
</evidence>
<dbReference type="EMBL" id="LVKI01000006">
    <property type="protein sequence ID" value="OAQ08802.1"/>
    <property type="molecule type" value="Genomic_DNA"/>
</dbReference>
<organism evidence="4 5">
    <name type="scientific">Ligilactobacillus aviarius</name>
    <dbReference type="NCBI Taxonomy" id="1606"/>
    <lineage>
        <taxon>Bacteria</taxon>
        <taxon>Bacillati</taxon>
        <taxon>Bacillota</taxon>
        <taxon>Bacilli</taxon>
        <taxon>Lactobacillales</taxon>
        <taxon>Lactobacillaceae</taxon>
        <taxon>Ligilactobacillus</taxon>
    </lineage>
</organism>
<name>A0A179C893_9LACO</name>
<sequence>MKICPKCGVSNETDAKFCVNCGASLKDAVKPQKKGKKLILILVIVVIVLLGVLAFVLGMNQKPKPAKPVTAPAKTEKAAPKTQTANDSNKPQTAKNTSSTSDGLNVATLTPKQIAALVAYHGSTLNNSDWQAWSNYESAMGNGQGSTNQLFIVNQCPVQISKTGTGKIYSYTDQGGTLNFYTLSNDGKTVYIYACDSDNSDDIQQPIETVTLQDMVNQANSNSMAKEIMNVANSINIKDCE</sequence>
<keyword evidence="2" id="KW-1133">Transmembrane helix</keyword>
<evidence type="ECO:0000256" key="2">
    <source>
        <dbReference type="SAM" id="Phobius"/>
    </source>
</evidence>
<feature type="compositionally biased region" description="Polar residues" evidence="1">
    <location>
        <begin position="86"/>
        <end position="104"/>
    </location>
</feature>
<comment type="caution">
    <text evidence="4">The sequence shown here is derived from an EMBL/GenBank/DDBJ whole genome shotgun (WGS) entry which is preliminary data.</text>
</comment>
<keyword evidence="2" id="KW-0472">Membrane</keyword>
<feature type="region of interest" description="Disordered" evidence="1">
    <location>
        <begin position="64"/>
        <end position="104"/>
    </location>
</feature>
<keyword evidence="2" id="KW-0812">Transmembrane</keyword>
<protein>
    <recommendedName>
        <fullName evidence="3">Zinc-ribbon domain-containing protein</fullName>
    </recommendedName>
</protein>
<accession>A0A179C893</accession>
<proteinExistence type="predicted"/>
<feature type="domain" description="Zinc-ribbon" evidence="3">
    <location>
        <begin position="4"/>
        <end position="25"/>
    </location>
</feature>
<evidence type="ECO:0000313" key="4">
    <source>
        <dbReference type="EMBL" id="OAQ08802.1"/>
    </source>
</evidence>
<dbReference type="RefSeq" id="WP_064208108.1">
    <property type="nucleotide sequence ID" value="NZ_LVKC01000010.1"/>
</dbReference>
<dbReference type="OrthoDB" id="9775096at2"/>
<dbReference type="Pfam" id="PF13240">
    <property type="entry name" value="Zn_Ribbon_1"/>
    <property type="match status" value="1"/>
</dbReference>
<dbReference type="Proteomes" id="UP000078520">
    <property type="component" value="Unassembled WGS sequence"/>
</dbReference>
<dbReference type="InterPro" id="IPR026870">
    <property type="entry name" value="Zinc_ribbon_dom"/>
</dbReference>
<evidence type="ECO:0000259" key="3">
    <source>
        <dbReference type="Pfam" id="PF13240"/>
    </source>
</evidence>
<gene>
    <name evidence="4" type="ORF">A3O14_02435</name>
</gene>
<feature type="transmembrane region" description="Helical" evidence="2">
    <location>
        <begin position="38"/>
        <end position="59"/>
    </location>
</feature>
<evidence type="ECO:0000313" key="5">
    <source>
        <dbReference type="Proteomes" id="UP000078520"/>
    </source>
</evidence>
<dbReference type="AlphaFoldDB" id="A0A179C893"/>